<evidence type="ECO:0000256" key="9">
    <source>
        <dbReference type="RuleBase" id="RU003651"/>
    </source>
</evidence>
<dbReference type="EC" id="3.4.24.-" evidence="12"/>
<evidence type="ECO:0000256" key="5">
    <source>
        <dbReference type="ARBA" id="ARBA00022840"/>
    </source>
</evidence>
<evidence type="ECO:0000256" key="4">
    <source>
        <dbReference type="ARBA" id="ARBA00022741"/>
    </source>
</evidence>
<dbReference type="InterPro" id="IPR027417">
    <property type="entry name" value="P-loop_NTPase"/>
</dbReference>
<evidence type="ECO:0000256" key="6">
    <source>
        <dbReference type="ARBA" id="ARBA00022942"/>
    </source>
</evidence>
<dbReference type="Gene3D" id="2.40.50.140">
    <property type="entry name" value="Nucleic acid-binding proteins"/>
    <property type="match status" value="1"/>
</dbReference>
<keyword evidence="13" id="KW-1185">Reference proteome</keyword>
<keyword evidence="12" id="KW-0378">Hydrolase</keyword>
<evidence type="ECO:0000256" key="3">
    <source>
        <dbReference type="ARBA" id="ARBA00022490"/>
    </source>
</evidence>
<keyword evidence="4 9" id="KW-0547">Nucleotide-binding</keyword>
<organism evidence="12 13">
    <name type="scientific">Methanorbis furvi</name>
    <dbReference type="NCBI Taxonomy" id="3028299"/>
    <lineage>
        <taxon>Archaea</taxon>
        <taxon>Methanobacteriati</taxon>
        <taxon>Methanobacteriota</taxon>
        <taxon>Stenosarchaea group</taxon>
        <taxon>Methanomicrobia</taxon>
        <taxon>Methanomicrobiales</taxon>
        <taxon>Methanocorpusculaceae</taxon>
        <taxon>Methanorbis</taxon>
    </lineage>
</organism>
<dbReference type="Proteomes" id="UP001273136">
    <property type="component" value="Unassembled WGS sequence"/>
</dbReference>
<dbReference type="InterPro" id="IPR003960">
    <property type="entry name" value="ATPase_AAA_CS"/>
</dbReference>
<keyword evidence="12" id="KW-0645">Protease</keyword>
<dbReference type="Gene3D" id="3.40.50.300">
    <property type="entry name" value="P-loop containing nucleotide triphosphate hydrolases"/>
    <property type="match status" value="1"/>
</dbReference>
<reference evidence="12" key="1">
    <citation type="submission" date="2023-06" db="EMBL/GenBank/DDBJ databases">
        <title>Genome sequence of Methancorpusculaceae sp. Ag1.</title>
        <authorList>
            <person name="Protasov E."/>
            <person name="Platt K."/>
            <person name="Poehlein A."/>
            <person name="Daniel R."/>
            <person name="Brune A."/>
        </authorList>
    </citation>
    <scope>NUCLEOTIDE SEQUENCE</scope>
    <source>
        <strain evidence="12">Ag1</strain>
    </source>
</reference>
<dbReference type="SUPFAM" id="SSF52540">
    <property type="entry name" value="P-loop containing nucleoside triphosphate hydrolases"/>
    <property type="match status" value="1"/>
</dbReference>
<dbReference type="PROSITE" id="PS00674">
    <property type="entry name" value="AAA"/>
    <property type="match status" value="1"/>
</dbReference>
<dbReference type="GO" id="GO:0008237">
    <property type="term" value="F:metallopeptidase activity"/>
    <property type="evidence" value="ECO:0007669"/>
    <property type="project" value="UniProtKB-KW"/>
</dbReference>
<dbReference type="Pfam" id="PF00004">
    <property type="entry name" value="AAA"/>
    <property type="match status" value="1"/>
</dbReference>
<comment type="subcellular location">
    <subcellularLocation>
        <location evidence="1">Cytoplasm</location>
    </subcellularLocation>
</comment>
<dbReference type="InterPro" id="IPR003593">
    <property type="entry name" value="AAA+_ATPase"/>
</dbReference>
<keyword evidence="5 9" id="KW-0067">ATP-binding</keyword>
<dbReference type="InterPro" id="IPR041569">
    <property type="entry name" value="AAA_lid_3"/>
</dbReference>
<keyword evidence="8" id="KW-0143">Chaperone</keyword>
<evidence type="ECO:0000256" key="2">
    <source>
        <dbReference type="ARBA" id="ARBA00006914"/>
    </source>
</evidence>
<dbReference type="InterPro" id="IPR003959">
    <property type="entry name" value="ATPase_AAA_core"/>
</dbReference>
<comment type="caution">
    <text evidence="12">The sequence shown here is derived from an EMBL/GenBank/DDBJ whole genome shotgun (WGS) entry which is preliminary data.</text>
</comment>
<keyword evidence="3" id="KW-0963">Cytoplasm</keyword>
<dbReference type="AlphaFoldDB" id="A0AAE4MCD9"/>
<dbReference type="EMBL" id="JAWDKA010000002">
    <property type="protein sequence ID" value="MDV0441357.1"/>
    <property type="molecule type" value="Genomic_DNA"/>
</dbReference>
<evidence type="ECO:0000256" key="10">
    <source>
        <dbReference type="SAM" id="Coils"/>
    </source>
</evidence>
<keyword evidence="7 10" id="KW-0175">Coiled coil</keyword>
<dbReference type="SMART" id="SM00382">
    <property type="entry name" value="AAA"/>
    <property type="match status" value="1"/>
</dbReference>
<dbReference type="GO" id="GO:0000502">
    <property type="term" value="C:proteasome complex"/>
    <property type="evidence" value="ECO:0007669"/>
    <property type="project" value="UniProtKB-KW"/>
</dbReference>
<evidence type="ECO:0000313" key="13">
    <source>
        <dbReference type="Proteomes" id="UP001273136"/>
    </source>
</evidence>
<gene>
    <name evidence="12" type="primary">ftsH_2</name>
    <name evidence="12" type="ORF">McpAg1_05430</name>
</gene>
<keyword evidence="12" id="KW-0482">Metalloprotease</keyword>
<dbReference type="FunFam" id="3.40.50.300:FF:000033">
    <property type="entry name" value="26S protease regulatory subunit 6B"/>
    <property type="match status" value="1"/>
</dbReference>
<evidence type="ECO:0000256" key="8">
    <source>
        <dbReference type="ARBA" id="ARBA00023186"/>
    </source>
</evidence>
<proteinExistence type="inferred from homology"/>
<evidence type="ECO:0000256" key="7">
    <source>
        <dbReference type="ARBA" id="ARBA00023054"/>
    </source>
</evidence>
<feature type="coiled-coil region" evidence="10">
    <location>
        <begin position="43"/>
        <end position="91"/>
    </location>
</feature>
<evidence type="ECO:0000256" key="1">
    <source>
        <dbReference type="ARBA" id="ARBA00004496"/>
    </source>
</evidence>
<dbReference type="PANTHER" id="PTHR23073">
    <property type="entry name" value="26S PROTEASOME REGULATORY SUBUNIT"/>
    <property type="match status" value="1"/>
</dbReference>
<dbReference type="GO" id="GO:0005737">
    <property type="term" value="C:cytoplasm"/>
    <property type="evidence" value="ECO:0007669"/>
    <property type="project" value="UniProtKB-SubCell"/>
</dbReference>
<sequence length="433" mass="48180">MDEEVHTLNTNTRQKGAKVADISPEALDYSDLNQKFIQMSEEVRLLHKENESLNKLLRSVRAENESLRTDNNQIRMDNAQLKKENSQLKRLPLFVAVVLEKLPGKELYLRQQGNNQEYVTVASEEIYKEVKAGTKVAVNNTLSVVKVLGSTVDSRVKVMELDTKPSITFDDIGGLKDEILEVREAVEFPLTRPESFERFGVIPPKGVLLYGPPGTGKTLIAKAVANNAGVPFLRMAGSELVHKYIGEGAQLVRDLFQMARDMATANGGVVVFIDEIDAVGSMRTNDGTSGSAEVQRTLMQLLAEMDGFNNRGNIRIMAATNRPDMLDAALLRPGRFDRLIKIPSPDAEARMQIFRVHTRKMAEAGSLIGIDYDELVHLTDGLTGAEIEAICREAGMLAIRDEADVIDEGRFIAAIRKIRHQDKDDERADIMYL</sequence>
<dbReference type="InterPro" id="IPR050221">
    <property type="entry name" value="26S_Proteasome_ATPase"/>
</dbReference>
<dbReference type="NCBIfam" id="NF003069">
    <property type="entry name" value="PRK03992.1"/>
    <property type="match status" value="1"/>
</dbReference>
<evidence type="ECO:0000313" key="12">
    <source>
        <dbReference type="EMBL" id="MDV0441357.1"/>
    </source>
</evidence>
<evidence type="ECO:0000259" key="11">
    <source>
        <dbReference type="SMART" id="SM00382"/>
    </source>
</evidence>
<name>A0AAE4MCD9_9EURY</name>
<feature type="domain" description="AAA+ ATPase" evidence="11">
    <location>
        <begin position="203"/>
        <end position="346"/>
    </location>
</feature>
<dbReference type="GO" id="GO:0005524">
    <property type="term" value="F:ATP binding"/>
    <property type="evidence" value="ECO:0007669"/>
    <property type="project" value="UniProtKB-KW"/>
</dbReference>
<dbReference type="Pfam" id="PF17862">
    <property type="entry name" value="AAA_lid_3"/>
    <property type="match status" value="1"/>
</dbReference>
<dbReference type="GO" id="GO:0016887">
    <property type="term" value="F:ATP hydrolysis activity"/>
    <property type="evidence" value="ECO:0007669"/>
    <property type="project" value="InterPro"/>
</dbReference>
<accession>A0AAE4MCD9</accession>
<keyword evidence="6" id="KW-0647">Proteasome</keyword>
<comment type="similarity">
    <text evidence="2 9">Belongs to the AAA ATPase family.</text>
</comment>
<dbReference type="InterPro" id="IPR012340">
    <property type="entry name" value="NA-bd_OB-fold"/>
</dbReference>
<protein>
    <submittedName>
        <fullName evidence="12">ATP-dependent zinc metalloprotease FtsH</fullName>
        <ecNumber evidence="12">3.4.24.-</ecNumber>
    </submittedName>
</protein>
<dbReference type="Gene3D" id="1.10.8.60">
    <property type="match status" value="1"/>
</dbReference>